<dbReference type="Proteomes" id="UP000007798">
    <property type="component" value="Unassembled WGS sequence"/>
</dbReference>
<reference evidence="3 4" key="1">
    <citation type="journal article" date="2007" name="Nature">
        <title>Evolution of genes and genomes on the Drosophila phylogeny.</title>
        <authorList>
            <consortium name="Drosophila 12 Genomes Consortium"/>
            <person name="Clark A.G."/>
            <person name="Eisen M.B."/>
            <person name="Smith D.R."/>
            <person name="Bergman C.M."/>
            <person name="Oliver B."/>
            <person name="Markow T.A."/>
            <person name="Kaufman T.C."/>
            <person name="Kellis M."/>
            <person name="Gelbart W."/>
            <person name="Iyer V.N."/>
            <person name="Pollard D.A."/>
            <person name="Sackton T.B."/>
            <person name="Larracuente A.M."/>
            <person name="Singh N.D."/>
            <person name="Abad J.P."/>
            <person name="Abt D.N."/>
            <person name="Adryan B."/>
            <person name="Aguade M."/>
            <person name="Akashi H."/>
            <person name="Anderson W.W."/>
            <person name="Aquadro C.F."/>
            <person name="Ardell D.H."/>
            <person name="Arguello R."/>
            <person name="Artieri C.G."/>
            <person name="Barbash D.A."/>
            <person name="Barker D."/>
            <person name="Barsanti P."/>
            <person name="Batterham P."/>
            <person name="Batzoglou S."/>
            <person name="Begun D."/>
            <person name="Bhutkar A."/>
            <person name="Blanco E."/>
            <person name="Bosak S.A."/>
            <person name="Bradley R.K."/>
            <person name="Brand A.D."/>
            <person name="Brent M.R."/>
            <person name="Brooks A.N."/>
            <person name="Brown R.H."/>
            <person name="Butlin R.K."/>
            <person name="Caggese C."/>
            <person name="Calvi B.R."/>
            <person name="Bernardo de Carvalho A."/>
            <person name="Caspi A."/>
            <person name="Castrezana S."/>
            <person name="Celniker S.E."/>
            <person name="Chang J.L."/>
            <person name="Chapple C."/>
            <person name="Chatterji S."/>
            <person name="Chinwalla A."/>
            <person name="Civetta A."/>
            <person name="Clifton S.W."/>
            <person name="Comeron J.M."/>
            <person name="Costello J.C."/>
            <person name="Coyne J.A."/>
            <person name="Daub J."/>
            <person name="David R.G."/>
            <person name="Delcher A.L."/>
            <person name="Delehaunty K."/>
            <person name="Do C.B."/>
            <person name="Ebling H."/>
            <person name="Edwards K."/>
            <person name="Eickbush T."/>
            <person name="Evans J.D."/>
            <person name="Filipski A."/>
            <person name="Findeiss S."/>
            <person name="Freyhult E."/>
            <person name="Fulton L."/>
            <person name="Fulton R."/>
            <person name="Garcia A.C."/>
            <person name="Gardiner A."/>
            <person name="Garfield D.A."/>
            <person name="Garvin B.E."/>
            <person name="Gibson G."/>
            <person name="Gilbert D."/>
            <person name="Gnerre S."/>
            <person name="Godfrey J."/>
            <person name="Good R."/>
            <person name="Gotea V."/>
            <person name="Gravely B."/>
            <person name="Greenberg A.J."/>
            <person name="Griffiths-Jones S."/>
            <person name="Gross S."/>
            <person name="Guigo R."/>
            <person name="Gustafson E.A."/>
            <person name="Haerty W."/>
            <person name="Hahn M.W."/>
            <person name="Halligan D.L."/>
            <person name="Halpern A.L."/>
            <person name="Halter G.M."/>
            <person name="Han M.V."/>
            <person name="Heger A."/>
            <person name="Hillier L."/>
            <person name="Hinrichs A.S."/>
            <person name="Holmes I."/>
            <person name="Hoskins R.A."/>
            <person name="Hubisz M.J."/>
            <person name="Hultmark D."/>
            <person name="Huntley M.A."/>
            <person name="Jaffe D.B."/>
            <person name="Jagadeeshan S."/>
            <person name="Jeck W.R."/>
            <person name="Johnson J."/>
            <person name="Jones C.D."/>
            <person name="Jordan W.C."/>
            <person name="Karpen G.H."/>
            <person name="Kataoka E."/>
            <person name="Keightley P.D."/>
            <person name="Kheradpour P."/>
            <person name="Kirkness E.F."/>
            <person name="Koerich L.B."/>
            <person name="Kristiansen K."/>
            <person name="Kudrna D."/>
            <person name="Kulathinal R.J."/>
            <person name="Kumar S."/>
            <person name="Kwok R."/>
            <person name="Lander E."/>
            <person name="Langley C.H."/>
            <person name="Lapoint R."/>
            <person name="Lazzaro B.P."/>
            <person name="Lee S.J."/>
            <person name="Levesque L."/>
            <person name="Li R."/>
            <person name="Lin C.F."/>
            <person name="Lin M.F."/>
            <person name="Lindblad-Toh K."/>
            <person name="Llopart A."/>
            <person name="Long M."/>
            <person name="Low L."/>
            <person name="Lozovsky E."/>
            <person name="Lu J."/>
            <person name="Luo M."/>
            <person name="Machado C.A."/>
            <person name="Makalowski W."/>
            <person name="Marzo M."/>
            <person name="Matsuda M."/>
            <person name="Matzkin L."/>
            <person name="McAllister B."/>
            <person name="McBride C.S."/>
            <person name="McKernan B."/>
            <person name="McKernan K."/>
            <person name="Mendez-Lago M."/>
            <person name="Minx P."/>
            <person name="Mollenhauer M.U."/>
            <person name="Montooth K."/>
            <person name="Mount S.M."/>
            <person name="Mu X."/>
            <person name="Myers E."/>
            <person name="Negre B."/>
            <person name="Newfeld S."/>
            <person name="Nielsen R."/>
            <person name="Noor M.A."/>
            <person name="O'Grady P."/>
            <person name="Pachter L."/>
            <person name="Papaceit M."/>
            <person name="Parisi M.J."/>
            <person name="Parisi M."/>
            <person name="Parts L."/>
            <person name="Pedersen J.S."/>
            <person name="Pesole G."/>
            <person name="Phillippy A.M."/>
            <person name="Ponting C.P."/>
            <person name="Pop M."/>
            <person name="Porcelli D."/>
            <person name="Powell J.R."/>
            <person name="Prohaska S."/>
            <person name="Pruitt K."/>
            <person name="Puig M."/>
            <person name="Quesneville H."/>
            <person name="Ram K.R."/>
            <person name="Rand D."/>
            <person name="Rasmussen M.D."/>
            <person name="Reed L.K."/>
            <person name="Reenan R."/>
            <person name="Reily A."/>
            <person name="Remington K.A."/>
            <person name="Rieger T.T."/>
            <person name="Ritchie M.G."/>
            <person name="Robin C."/>
            <person name="Rogers Y.H."/>
            <person name="Rohde C."/>
            <person name="Rozas J."/>
            <person name="Rubenfield M.J."/>
            <person name="Ruiz A."/>
            <person name="Russo S."/>
            <person name="Salzberg S.L."/>
            <person name="Sanchez-Gracia A."/>
            <person name="Saranga D.J."/>
            <person name="Sato H."/>
            <person name="Schaeffer S.W."/>
            <person name="Schatz M.C."/>
            <person name="Schlenke T."/>
            <person name="Schwartz R."/>
            <person name="Segarra C."/>
            <person name="Singh R.S."/>
            <person name="Sirot L."/>
            <person name="Sirota M."/>
            <person name="Sisneros N.B."/>
            <person name="Smith C.D."/>
            <person name="Smith T.F."/>
            <person name="Spieth J."/>
            <person name="Stage D.E."/>
            <person name="Stark A."/>
            <person name="Stephan W."/>
            <person name="Strausberg R.L."/>
            <person name="Strempel S."/>
            <person name="Sturgill D."/>
            <person name="Sutton G."/>
            <person name="Sutton G.G."/>
            <person name="Tao W."/>
            <person name="Teichmann S."/>
            <person name="Tobari Y.N."/>
            <person name="Tomimura Y."/>
            <person name="Tsolas J.M."/>
            <person name="Valente V.L."/>
            <person name="Venter E."/>
            <person name="Venter J.C."/>
            <person name="Vicario S."/>
            <person name="Vieira F.G."/>
            <person name="Vilella A.J."/>
            <person name="Villasante A."/>
            <person name="Walenz B."/>
            <person name="Wang J."/>
            <person name="Wasserman M."/>
            <person name="Watts T."/>
            <person name="Wilson D."/>
            <person name="Wilson R.K."/>
            <person name="Wing R.A."/>
            <person name="Wolfner M.F."/>
            <person name="Wong A."/>
            <person name="Wong G.K."/>
            <person name="Wu C.I."/>
            <person name="Wu G."/>
            <person name="Yamamoto D."/>
            <person name="Yang H.P."/>
            <person name="Yang S.P."/>
            <person name="Yorke J.A."/>
            <person name="Yoshida K."/>
            <person name="Zdobnov E."/>
            <person name="Zhang P."/>
            <person name="Zhang Y."/>
            <person name="Zimin A.V."/>
            <person name="Baldwin J."/>
            <person name="Abdouelleil A."/>
            <person name="Abdulkadir J."/>
            <person name="Abebe A."/>
            <person name="Abera B."/>
            <person name="Abreu J."/>
            <person name="Acer S.C."/>
            <person name="Aftuck L."/>
            <person name="Alexander A."/>
            <person name="An P."/>
            <person name="Anderson E."/>
            <person name="Anderson S."/>
            <person name="Arachi H."/>
            <person name="Azer M."/>
            <person name="Bachantsang P."/>
            <person name="Barry A."/>
            <person name="Bayul T."/>
            <person name="Berlin A."/>
            <person name="Bessette D."/>
            <person name="Bloom T."/>
            <person name="Blye J."/>
            <person name="Boguslavskiy L."/>
            <person name="Bonnet C."/>
            <person name="Boukhgalter B."/>
            <person name="Bourzgui I."/>
            <person name="Brown A."/>
            <person name="Cahill P."/>
            <person name="Channer S."/>
            <person name="Cheshatsang Y."/>
            <person name="Chuda L."/>
            <person name="Citroen M."/>
            <person name="Collymore A."/>
            <person name="Cooke P."/>
            <person name="Costello M."/>
            <person name="D'Aco K."/>
            <person name="Daza R."/>
            <person name="De Haan G."/>
            <person name="DeGray S."/>
            <person name="DeMaso C."/>
            <person name="Dhargay N."/>
            <person name="Dooley K."/>
            <person name="Dooley E."/>
            <person name="Doricent M."/>
            <person name="Dorje P."/>
            <person name="Dorjee K."/>
            <person name="Dupes A."/>
            <person name="Elong R."/>
            <person name="Falk J."/>
            <person name="Farina A."/>
            <person name="Faro S."/>
            <person name="Ferguson D."/>
            <person name="Fisher S."/>
            <person name="Foley C.D."/>
            <person name="Franke A."/>
            <person name="Friedrich D."/>
            <person name="Gadbois L."/>
            <person name="Gearin G."/>
            <person name="Gearin C.R."/>
            <person name="Giannoukos G."/>
            <person name="Goode T."/>
            <person name="Graham J."/>
            <person name="Grandbois E."/>
            <person name="Grewal S."/>
            <person name="Gyaltsen K."/>
            <person name="Hafez N."/>
            <person name="Hagos B."/>
            <person name="Hall J."/>
            <person name="Henson C."/>
            <person name="Hollinger A."/>
            <person name="Honan T."/>
            <person name="Huard M.D."/>
            <person name="Hughes L."/>
            <person name="Hurhula B."/>
            <person name="Husby M.E."/>
            <person name="Kamat A."/>
            <person name="Kanga B."/>
            <person name="Kashin S."/>
            <person name="Khazanovich D."/>
            <person name="Kisner P."/>
            <person name="Lance K."/>
            <person name="Lara M."/>
            <person name="Lee W."/>
            <person name="Lennon N."/>
            <person name="Letendre F."/>
            <person name="LeVine R."/>
            <person name="Lipovsky A."/>
            <person name="Liu X."/>
            <person name="Liu J."/>
            <person name="Liu S."/>
            <person name="Lokyitsang T."/>
            <person name="Lokyitsang Y."/>
            <person name="Lubonja R."/>
            <person name="Lui A."/>
            <person name="MacDonald P."/>
            <person name="Magnisalis V."/>
            <person name="Maru K."/>
            <person name="Matthews C."/>
            <person name="McCusker W."/>
            <person name="McDonough S."/>
            <person name="Mehta T."/>
            <person name="Meldrim J."/>
            <person name="Meneus L."/>
            <person name="Mihai O."/>
            <person name="Mihalev A."/>
            <person name="Mihova T."/>
            <person name="Mittelman R."/>
            <person name="Mlenga V."/>
            <person name="Montmayeur A."/>
            <person name="Mulrain L."/>
            <person name="Navidi A."/>
            <person name="Naylor J."/>
            <person name="Negash T."/>
            <person name="Nguyen T."/>
            <person name="Nguyen N."/>
            <person name="Nicol R."/>
            <person name="Norbu C."/>
            <person name="Norbu N."/>
            <person name="Novod N."/>
            <person name="O'Neill B."/>
            <person name="Osman S."/>
            <person name="Markiewicz E."/>
            <person name="Oyono O.L."/>
            <person name="Patti C."/>
            <person name="Phunkhang P."/>
            <person name="Pierre F."/>
            <person name="Priest M."/>
            <person name="Raghuraman S."/>
            <person name="Rege F."/>
            <person name="Reyes R."/>
            <person name="Rise C."/>
            <person name="Rogov P."/>
            <person name="Ross K."/>
            <person name="Ryan E."/>
            <person name="Settipalli S."/>
            <person name="Shea T."/>
            <person name="Sherpa N."/>
            <person name="Shi L."/>
            <person name="Shih D."/>
            <person name="Sparrow T."/>
            <person name="Spaulding J."/>
            <person name="Stalker J."/>
            <person name="Stange-Thomann N."/>
            <person name="Stavropoulos S."/>
            <person name="Stone C."/>
            <person name="Strader C."/>
            <person name="Tesfaye S."/>
            <person name="Thomson T."/>
            <person name="Thoulutsang Y."/>
            <person name="Thoulutsang D."/>
            <person name="Topham K."/>
            <person name="Topping I."/>
            <person name="Tsamla T."/>
            <person name="Vassiliev H."/>
            <person name="Vo A."/>
            <person name="Wangchuk T."/>
            <person name="Wangdi T."/>
            <person name="Weiand M."/>
            <person name="Wilkinson J."/>
            <person name="Wilson A."/>
            <person name="Yadav S."/>
            <person name="Young G."/>
            <person name="Yu Q."/>
            <person name="Zembek L."/>
            <person name="Zhong D."/>
            <person name="Zimmer A."/>
            <person name="Zwirko Z."/>
            <person name="Jaffe D.B."/>
            <person name="Alvarez P."/>
            <person name="Brockman W."/>
            <person name="Butler J."/>
            <person name="Chin C."/>
            <person name="Gnerre S."/>
            <person name="Grabherr M."/>
            <person name="Kleber M."/>
            <person name="Mauceli E."/>
            <person name="MacCallum I."/>
        </authorList>
    </citation>
    <scope>NUCLEOTIDE SEQUENCE [LARGE SCALE GENOMIC DNA]</scope>
    <source>
        <strain evidence="4">Tucson 14030-0811.24</strain>
    </source>
</reference>
<evidence type="ECO:0000313" key="4">
    <source>
        <dbReference type="Proteomes" id="UP000007798"/>
    </source>
</evidence>
<feature type="signal peptide" evidence="2">
    <location>
        <begin position="1"/>
        <end position="25"/>
    </location>
</feature>
<proteinExistence type="predicted"/>
<dbReference type="HOGENOM" id="CLU_561724_0_0_1"/>
<dbReference type="eggNOG" id="ENOG502TCWI">
    <property type="taxonomic scope" value="Eukaryota"/>
</dbReference>
<feature type="chain" id="PRO_5002818700" description="DUF4774 domain-containing protein" evidence="2">
    <location>
        <begin position="26"/>
        <end position="478"/>
    </location>
</feature>
<protein>
    <recommendedName>
        <fullName evidence="5">DUF4774 domain-containing protein</fullName>
    </recommendedName>
</protein>
<dbReference type="STRING" id="7260.B4MVM4"/>
<dbReference type="FunCoup" id="B4MVM4">
    <property type="interactions" value="68"/>
</dbReference>
<feature type="compositionally biased region" description="Low complexity" evidence="1">
    <location>
        <begin position="103"/>
        <end position="123"/>
    </location>
</feature>
<name>B4MVM4_DROWI</name>
<keyword evidence="2" id="KW-0732">Signal</keyword>
<dbReference type="KEGG" id="dwi:6642265"/>
<dbReference type="OMA" id="PQTDWEY"/>
<dbReference type="InParanoid" id="B4MVM4"/>
<organism evidence="3 4">
    <name type="scientific">Drosophila willistoni</name>
    <name type="common">Fruit fly</name>
    <dbReference type="NCBI Taxonomy" id="7260"/>
    <lineage>
        <taxon>Eukaryota</taxon>
        <taxon>Metazoa</taxon>
        <taxon>Ecdysozoa</taxon>
        <taxon>Arthropoda</taxon>
        <taxon>Hexapoda</taxon>
        <taxon>Insecta</taxon>
        <taxon>Pterygota</taxon>
        <taxon>Neoptera</taxon>
        <taxon>Endopterygota</taxon>
        <taxon>Diptera</taxon>
        <taxon>Brachycera</taxon>
        <taxon>Muscomorpha</taxon>
        <taxon>Ephydroidea</taxon>
        <taxon>Drosophilidae</taxon>
        <taxon>Drosophila</taxon>
        <taxon>Sophophora</taxon>
    </lineage>
</organism>
<sequence length="478" mass="51916">MKQANLLVSCVCLLIFGLEITLAYSASPSTNYGGPSESLIKQAKELGIEANILTELWNSKQPVIVTKPDALGQLKKTTYALTSDNSGITKTDSTEYLPTHVEQSPQQNSQQSPQQSSQQSPQQDWEYLPPTQTRRVISQTYLPGSSFGTNFGGNYGANWPDFGSGFPSLSHNWPSFSFPAGAVPETSTKTEVDDQGRTVTTTTKIFRSNGNPNQAQPNFFNQPWPNWQPPQAPARPESGTNVDQAGLETTTIAGIAPTYVPLPTVASTNPGVKTTTPFPPLDEFIRSRNTPPTLFNTDVDDLPTVDDQGVPIFNNVPSTQTHTRVTTYTSNFNGDAARKIANLDPSARDMLARAGITEEDIQNAPPSGIIEKTRTEPDGRVVTTRVRVSSSPKPPSEPLPPLPTVKPYQTSISIPTKTNSDTSIENYLSQVNLSPEDILAQNGEVVKTIVDKDGRVLSARFVLSTIKGSENQQELPTK</sequence>
<dbReference type="AlphaFoldDB" id="B4MVM4"/>
<keyword evidence="4" id="KW-1185">Reference proteome</keyword>
<evidence type="ECO:0008006" key="5">
    <source>
        <dbReference type="Google" id="ProtNLM"/>
    </source>
</evidence>
<dbReference type="EMBL" id="CH963857">
    <property type="protein sequence ID" value="EDW75744.1"/>
    <property type="molecule type" value="Genomic_DNA"/>
</dbReference>
<dbReference type="PhylomeDB" id="B4MVM4"/>
<feature type="compositionally biased region" description="Pro residues" evidence="1">
    <location>
        <begin position="392"/>
        <end position="404"/>
    </location>
</feature>
<evidence type="ECO:0000256" key="1">
    <source>
        <dbReference type="SAM" id="MobiDB-lite"/>
    </source>
</evidence>
<feature type="region of interest" description="Disordered" evidence="1">
    <location>
        <begin position="387"/>
        <end position="407"/>
    </location>
</feature>
<evidence type="ECO:0000313" key="3">
    <source>
        <dbReference type="EMBL" id="EDW75744.1"/>
    </source>
</evidence>
<dbReference type="OrthoDB" id="7883899at2759"/>
<gene>
    <name evidence="3" type="primary">Dwil\GK15103</name>
    <name evidence="3" type="ORF">Dwil_GK15103</name>
</gene>
<evidence type="ECO:0000256" key="2">
    <source>
        <dbReference type="SAM" id="SignalP"/>
    </source>
</evidence>
<feature type="region of interest" description="Disordered" evidence="1">
    <location>
        <begin position="99"/>
        <end position="125"/>
    </location>
</feature>
<accession>B4MVM4</accession>